<dbReference type="RefSeq" id="WP_155110765.1">
    <property type="nucleotide sequence ID" value="NZ_WMIB01000001.1"/>
</dbReference>
<comment type="caution">
    <text evidence="1">The sequence shown here is derived from an EMBL/GenBank/DDBJ whole genome shotgun (WGS) entry which is preliminary data.</text>
</comment>
<dbReference type="OrthoDB" id="1679631at2"/>
<dbReference type="Pfam" id="PF14097">
    <property type="entry name" value="SpoVAE"/>
    <property type="match status" value="1"/>
</dbReference>
<reference evidence="1 2" key="1">
    <citation type="journal article" date="2017" name="Int. J. Syst. Evol. Microbiol.">
        <title>Bacillus mangrovi sp. nov., isolated from a sediment sample from a mangrove forest.</title>
        <authorList>
            <person name="Gupta V."/>
            <person name="Singh P.K."/>
            <person name="Korpole S."/>
            <person name="Tanuku N.R.S."/>
            <person name="Pinnaka A.K."/>
        </authorList>
    </citation>
    <scope>NUCLEOTIDE SEQUENCE [LARGE SCALE GENOMIC DNA]</scope>
    <source>
        <strain evidence="1 2">KCTC 33872</strain>
    </source>
</reference>
<evidence type="ECO:0000313" key="2">
    <source>
        <dbReference type="Proteomes" id="UP000434639"/>
    </source>
</evidence>
<gene>
    <name evidence="1" type="ORF">GKZ89_02410</name>
</gene>
<name>A0A7X2V3M9_9BACI</name>
<protein>
    <submittedName>
        <fullName evidence="1">Stage V sporulation protein AE</fullName>
    </submittedName>
</protein>
<sequence>MKRKVILVTDGDVYAAKAVAYTAEKIGGRWISQSQGNPTKLSGAELVRLILQTPHDPVFVLFDDCGMPGEGPGEKAMLHVARHPSIEVLGVIAVAAKTKQPDWAKVDVCIDREGQLTGHGVDKGGVEELEDGRITGDTVYSLDLLDVPVIVGIGDIGKMARRDDARNGAPITMKAAEIILERNGMHVGKRKE</sequence>
<evidence type="ECO:0000313" key="1">
    <source>
        <dbReference type="EMBL" id="MTH52244.1"/>
    </source>
</evidence>
<dbReference type="InterPro" id="IPR025914">
    <property type="entry name" value="SpoVAE"/>
</dbReference>
<proteinExistence type="predicted"/>
<organism evidence="1 2">
    <name type="scientific">Metabacillus mangrovi</name>
    <dbReference type="NCBI Taxonomy" id="1491830"/>
    <lineage>
        <taxon>Bacteria</taxon>
        <taxon>Bacillati</taxon>
        <taxon>Bacillota</taxon>
        <taxon>Bacilli</taxon>
        <taxon>Bacillales</taxon>
        <taxon>Bacillaceae</taxon>
        <taxon>Metabacillus</taxon>
    </lineage>
</organism>
<accession>A0A7X2V3M9</accession>
<keyword evidence="2" id="KW-1185">Reference proteome</keyword>
<dbReference type="Proteomes" id="UP000434639">
    <property type="component" value="Unassembled WGS sequence"/>
</dbReference>
<dbReference type="EMBL" id="WMIB01000001">
    <property type="protein sequence ID" value="MTH52244.1"/>
    <property type="molecule type" value="Genomic_DNA"/>
</dbReference>
<dbReference type="AlphaFoldDB" id="A0A7X2V3M9"/>